<dbReference type="InterPro" id="IPR002347">
    <property type="entry name" value="SDR_fam"/>
</dbReference>
<dbReference type="PANTHER" id="PTHR44279:SF2">
    <property type="entry name" value="HYDROXYSTEROID (11-BETA) DEHYDROGENASE 1-LIKE B-RELATED"/>
    <property type="match status" value="1"/>
</dbReference>
<dbReference type="InParanoid" id="A0A2R2MIL3"/>
<dbReference type="KEGG" id="lak:106155813"/>
<name>A0A2R2MIL3_LINAN</name>
<dbReference type="PROSITE" id="PS00061">
    <property type="entry name" value="ADH_SHORT"/>
    <property type="match status" value="1"/>
</dbReference>
<dbReference type="STRING" id="7574.A0A2R2MIL3"/>
<protein>
    <submittedName>
        <fullName evidence="3">Corticosteroid 11-beta-dehydrogenase isozyme 1-like</fullName>
    </submittedName>
</protein>
<sequence>MGSKTKTLVAVLLTVTAIYIATLYVDDFDPAMVRGKRVLITGASSGIGEQVTYHFAKMGANLVLTARRENLLKKPWLGTGDNFTRLTTSMDVNFRSFVHLASHALPLLTNSRGHISVVSSTAGVTATPYTAVYTATKYALQGFFGVLRQELALYNSGVSVTLCMVGATRTERAVKSFVGMFGSDWHNTIQPVEPELVALEITKATVTRQYEVYTSTDIPFKIFISLRLLFPNFADKMLKSFSVL</sequence>
<dbReference type="AlphaFoldDB" id="A0A2R2MIL3"/>
<dbReference type="Proteomes" id="UP000085678">
    <property type="component" value="Unplaced"/>
</dbReference>
<dbReference type="Pfam" id="PF00106">
    <property type="entry name" value="adh_short"/>
    <property type="match status" value="2"/>
</dbReference>
<dbReference type="RefSeq" id="XP_023930048.1">
    <property type="nucleotide sequence ID" value="XM_024074280.1"/>
</dbReference>
<dbReference type="InterPro" id="IPR051253">
    <property type="entry name" value="11-beta-HSD"/>
</dbReference>
<dbReference type="InterPro" id="IPR020904">
    <property type="entry name" value="Sc_DH/Rdtase_CS"/>
</dbReference>
<proteinExistence type="predicted"/>
<dbReference type="GeneID" id="106155813"/>
<reference evidence="3" key="1">
    <citation type="submission" date="2025-08" db="UniProtKB">
        <authorList>
            <consortium name="RefSeq"/>
        </authorList>
    </citation>
    <scope>IDENTIFICATION</scope>
    <source>
        <tissue evidence="3">Gonads</tissue>
    </source>
</reference>
<accession>A0A2R2MIL3</accession>
<keyword evidence="2" id="KW-1185">Reference proteome</keyword>
<organism evidence="2 3">
    <name type="scientific">Lingula anatina</name>
    <name type="common">Brachiopod</name>
    <name type="synonym">Lingula unguis</name>
    <dbReference type="NCBI Taxonomy" id="7574"/>
    <lineage>
        <taxon>Eukaryota</taxon>
        <taxon>Metazoa</taxon>
        <taxon>Spiralia</taxon>
        <taxon>Lophotrochozoa</taxon>
        <taxon>Brachiopoda</taxon>
        <taxon>Linguliformea</taxon>
        <taxon>Lingulata</taxon>
        <taxon>Lingulida</taxon>
        <taxon>Linguloidea</taxon>
        <taxon>Lingulidae</taxon>
        <taxon>Lingula</taxon>
    </lineage>
</organism>
<dbReference type="InterPro" id="IPR036291">
    <property type="entry name" value="NAD(P)-bd_dom_sf"/>
</dbReference>
<dbReference type="PRINTS" id="PR00081">
    <property type="entry name" value="GDHRDH"/>
</dbReference>
<evidence type="ECO:0000313" key="3">
    <source>
        <dbReference type="RefSeq" id="XP_023930048.1"/>
    </source>
</evidence>
<dbReference type="SUPFAM" id="SSF51735">
    <property type="entry name" value="NAD(P)-binding Rossmann-fold domains"/>
    <property type="match status" value="1"/>
</dbReference>
<dbReference type="Gene3D" id="3.40.50.720">
    <property type="entry name" value="NAD(P)-binding Rossmann-like Domain"/>
    <property type="match status" value="2"/>
</dbReference>
<keyword evidence="1" id="KW-0560">Oxidoreductase</keyword>
<dbReference type="GO" id="GO:0016491">
    <property type="term" value="F:oxidoreductase activity"/>
    <property type="evidence" value="ECO:0007669"/>
    <property type="project" value="UniProtKB-KW"/>
</dbReference>
<evidence type="ECO:0000313" key="2">
    <source>
        <dbReference type="Proteomes" id="UP000085678"/>
    </source>
</evidence>
<gene>
    <name evidence="3" type="primary">LOC106155813</name>
</gene>
<evidence type="ECO:0000256" key="1">
    <source>
        <dbReference type="ARBA" id="ARBA00023002"/>
    </source>
</evidence>
<dbReference type="OrthoDB" id="1933717at2759"/>
<dbReference type="PANTHER" id="PTHR44279">
    <property type="entry name" value="HYDROXYSTEROID (11-BETA) DEHYDROGENASE 1-LIKE B-RELATED"/>
    <property type="match status" value="1"/>
</dbReference>